<proteinExistence type="inferred from homology"/>
<evidence type="ECO:0000256" key="5">
    <source>
        <dbReference type="ARBA" id="ARBA00022747"/>
    </source>
</evidence>
<evidence type="ECO:0000256" key="1">
    <source>
        <dbReference type="ARBA" id="ARBA00011975"/>
    </source>
</evidence>
<dbReference type="PRINTS" id="PR00105">
    <property type="entry name" value="C5METTRFRASE"/>
</dbReference>
<evidence type="ECO:0000256" key="6">
    <source>
        <dbReference type="PROSITE-ProRule" id="PRU01016"/>
    </source>
</evidence>
<dbReference type="Proteomes" id="UP001501645">
    <property type="component" value="Unassembled WGS sequence"/>
</dbReference>
<dbReference type="PROSITE" id="PS51679">
    <property type="entry name" value="SAM_MT_C5"/>
    <property type="match status" value="1"/>
</dbReference>
<organism evidence="8 9">
    <name type="scientific">Microbacterium gilvum</name>
    <dbReference type="NCBI Taxonomy" id="1336204"/>
    <lineage>
        <taxon>Bacteria</taxon>
        <taxon>Bacillati</taxon>
        <taxon>Actinomycetota</taxon>
        <taxon>Actinomycetes</taxon>
        <taxon>Micrococcales</taxon>
        <taxon>Microbacteriaceae</taxon>
        <taxon>Microbacterium</taxon>
    </lineage>
</organism>
<evidence type="ECO:0000313" key="8">
    <source>
        <dbReference type="EMBL" id="GAA4762421.1"/>
    </source>
</evidence>
<dbReference type="Gene3D" id="3.40.50.150">
    <property type="entry name" value="Vaccinia Virus protein VP39"/>
    <property type="match status" value="1"/>
</dbReference>
<dbReference type="PANTHER" id="PTHR10629">
    <property type="entry name" value="CYTOSINE-SPECIFIC METHYLTRANSFERASE"/>
    <property type="match status" value="1"/>
</dbReference>
<sequence length="410" mass="43504">MSAPCSGELFAGVGGLGMAVDEVFGTRPAWFCEFDDAPSRVLAHHHPDVPNFGDVTKVDWATAPRVRVMSGGFPCQDVSLAGRRRGMVASTRSGLWSEFAKAIDIMRPDWVVIENVRGLLSAEAHSDVEPCPWCLGDDGEQHALRALGAVLGDLADLGFDAEWTGIRASDVGGPHGRFRVFILAWPRERTAADAVRESVRGRARGIPRAAGEVERHGDQRERSGRASRDSGTHAPVALLPTPDAYAAGRGGSQHPDKRRDGGHTVSLADVTEHTLMPTPRATRGGSSTEMSYAMGGTRSDDERPQGVVAPGADWGPYAAAVARWETVLGRPAPAPVRMDGKGGKARLNPELPEWMMGWPAGHVTDPAIGLPRAAQLKCAGNGVVPQQAAAAILEMLARPGVPSIEWALAA</sequence>
<dbReference type="InterPro" id="IPR029063">
    <property type="entry name" value="SAM-dependent_MTases_sf"/>
</dbReference>
<comment type="similarity">
    <text evidence="6">Belongs to the class I-like SAM-binding methyltransferase superfamily. C5-methyltransferase family.</text>
</comment>
<evidence type="ECO:0000256" key="4">
    <source>
        <dbReference type="ARBA" id="ARBA00022691"/>
    </source>
</evidence>
<dbReference type="Pfam" id="PF00145">
    <property type="entry name" value="DNA_methylase"/>
    <property type="match status" value="1"/>
</dbReference>
<protein>
    <recommendedName>
        <fullName evidence="1">DNA (cytosine-5-)-methyltransferase</fullName>
        <ecNumber evidence="1">2.1.1.37</ecNumber>
    </recommendedName>
</protein>
<keyword evidence="4 6" id="KW-0949">S-adenosyl-L-methionine</keyword>
<evidence type="ECO:0000313" key="9">
    <source>
        <dbReference type="Proteomes" id="UP001501645"/>
    </source>
</evidence>
<feature type="compositionally biased region" description="Basic and acidic residues" evidence="7">
    <location>
        <begin position="211"/>
        <end position="231"/>
    </location>
</feature>
<dbReference type="InterPro" id="IPR001525">
    <property type="entry name" value="C5_MeTfrase"/>
</dbReference>
<dbReference type="PANTHER" id="PTHR10629:SF52">
    <property type="entry name" value="DNA (CYTOSINE-5)-METHYLTRANSFERASE 1"/>
    <property type="match status" value="1"/>
</dbReference>
<gene>
    <name evidence="8" type="ORF">GCM10023351_01050</name>
</gene>
<keyword evidence="2 6" id="KW-0489">Methyltransferase</keyword>
<evidence type="ECO:0000256" key="3">
    <source>
        <dbReference type="ARBA" id="ARBA00022679"/>
    </source>
</evidence>
<feature type="region of interest" description="Disordered" evidence="7">
    <location>
        <begin position="276"/>
        <end position="304"/>
    </location>
</feature>
<evidence type="ECO:0000256" key="7">
    <source>
        <dbReference type="SAM" id="MobiDB-lite"/>
    </source>
</evidence>
<name>A0ABP8ZPS0_9MICO</name>
<feature type="region of interest" description="Disordered" evidence="7">
    <location>
        <begin position="206"/>
        <end position="263"/>
    </location>
</feature>
<comment type="caution">
    <text evidence="8">The sequence shown here is derived from an EMBL/GenBank/DDBJ whole genome shotgun (WGS) entry which is preliminary data.</text>
</comment>
<accession>A0ABP8ZPS0</accession>
<reference evidence="9" key="1">
    <citation type="journal article" date="2019" name="Int. J. Syst. Evol. Microbiol.">
        <title>The Global Catalogue of Microorganisms (GCM) 10K type strain sequencing project: providing services to taxonomists for standard genome sequencing and annotation.</title>
        <authorList>
            <consortium name="The Broad Institute Genomics Platform"/>
            <consortium name="The Broad Institute Genome Sequencing Center for Infectious Disease"/>
            <person name="Wu L."/>
            <person name="Ma J."/>
        </authorList>
    </citation>
    <scope>NUCLEOTIDE SEQUENCE [LARGE SCALE GENOMIC DNA]</scope>
    <source>
        <strain evidence="9">JCM 18537</strain>
    </source>
</reference>
<feature type="active site" evidence="6">
    <location>
        <position position="75"/>
    </location>
</feature>
<keyword evidence="9" id="KW-1185">Reference proteome</keyword>
<keyword evidence="3 6" id="KW-0808">Transferase</keyword>
<dbReference type="RefSeq" id="WP_345434832.1">
    <property type="nucleotide sequence ID" value="NZ_BAABKO010000001.1"/>
</dbReference>
<evidence type="ECO:0000256" key="2">
    <source>
        <dbReference type="ARBA" id="ARBA00022603"/>
    </source>
</evidence>
<dbReference type="EC" id="2.1.1.37" evidence="1"/>
<dbReference type="SUPFAM" id="SSF53335">
    <property type="entry name" value="S-adenosyl-L-methionine-dependent methyltransferases"/>
    <property type="match status" value="1"/>
</dbReference>
<dbReference type="EMBL" id="BAABKO010000001">
    <property type="protein sequence ID" value="GAA4762421.1"/>
    <property type="molecule type" value="Genomic_DNA"/>
</dbReference>
<dbReference type="InterPro" id="IPR050390">
    <property type="entry name" value="C5-Methyltransferase"/>
</dbReference>
<keyword evidence="5" id="KW-0680">Restriction system</keyword>